<comment type="subcellular location">
    <subcellularLocation>
        <location evidence="1">Nucleus membrane</location>
        <topology evidence="1">Peripheral membrane protein</topology>
        <orientation evidence="1">Cytoplasmic side</orientation>
    </subcellularLocation>
    <subcellularLocation>
        <location evidence="3">Nucleus membrane</location>
        <topology evidence="3">Peripheral membrane protein</topology>
        <orientation evidence="3">Nucleoplasmic side</orientation>
    </subcellularLocation>
    <subcellularLocation>
        <location evidence="2">Nucleus</location>
        <location evidence="2">Nuclear pore complex</location>
    </subcellularLocation>
</comment>
<evidence type="ECO:0000259" key="13">
    <source>
        <dbReference type="Pfam" id="PF03177"/>
    </source>
</evidence>
<evidence type="ECO:0000256" key="10">
    <source>
        <dbReference type="ARBA" id="ARBA00023136"/>
    </source>
</evidence>
<dbReference type="PANTHER" id="PTHR10350:SF6">
    <property type="entry name" value="NUCLEAR PORE COMPLEX PROTEIN NUP155"/>
    <property type="match status" value="1"/>
</dbReference>
<evidence type="ECO:0000256" key="12">
    <source>
        <dbReference type="SAM" id="MobiDB-lite"/>
    </source>
</evidence>
<keyword evidence="11" id="KW-0539">Nucleus</keyword>
<dbReference type="PANTHER" id="PTHR10350">
    <property type="entry name" value="NUCLEAR PORE COMPLEX PROTEIN NUP155"/>
    <property type="match status" value="1"/>
</dbReference>
<evidence type="ECO:0008006" key="17">
    <source>
        <dbReference type="Google" id="ProtNLM"/>
    </source>
</evidence>
<feature type="region of interest" description="Disordered" evidence="12">
    <location>
        <begin position="40"/>
        <end position="81"/>
    </location>
</feature>
<evidence type="ECO:0000256" key="11">
    <source>
        <dbReference type="ARBA" id="ARBA00023242"/>
    </source>
</evidence>
<dbReference type="HOGENOM" id="CLU_000429_0_1_1"/>
<evidence type="ECO:0000256" key="2">
    <source>
        <dbReference type="ARBA" id="ARBA00004567"/>
    </source>
</evidence>
<dbReference type="GO" id="GO:0000972">
    <property type="term" value="P:transcription-dependent tethering of RNA polymerase II gene DNA at nuclear periphery"/>
    <property type="evidence" value="ECO:0007669"/>
    <property type="project" value="TreeGrafter"/>
</dbReference>
<comment type="similarity">
    <text evidence="4">Belongs to the non-repetitive/WGA-negative nucleoporin family.</text>
</comment>
<evidence type="ECO:0000256" key="3">
    <source>
        <dbReference type="ARBA" id="ARBA00004620"/>
    </source>
</evidence>
<gene>
    <name evidence="15" type="ORF">FOC1_g10012489</name>
</gene>
<dbReference type="GO" id="GO:0031965">
    <property type="term" value="C:nuclear membrane"/>
    <property type="evidence" value="ECO:0007669"/>
    <property type="project" value="UniProtKB-SubCell"/>
</dbReference>
<dbReference type="InterPro" id="IPR014908">
    <property type="entry name" value="Nucleoporin_Nup133/Nup155_N"/>
</dbReference>
<evidence type="ECO:0000256" key="5">
    <source>
        <dbReference type="ARBA" id="ARBA00022448"/>
    </source>
</evidence>
<dbReference type="Pfam" id="PF03177">
    <property type="entry name" value="Nucleoporin_C"/>
    <property type="match status" value="1"/>
</dbReference>
<evidence type="ECO:0000256" key="7">
    <source>
        <dbReference type="ARBA" id="ARBA00022927"/>
    </source>
</evidence>
<dbReference type="Gene3D" id="1.20.58.1780">
    <property type="match status" value="1"/>
</dbReference>
<keyword evidence="8" id="KW-0811">Translocation</keyword>
<dbReference type="GO" id="GO:0017056">
    <property type="term" value="F:structural constituent of nuclear pore"/>
    <property type="evidence" value="ECO:0007669"/>
    <property type="project" value="InterPro"/>
</dbReference>
<dbReference type="GO" id="GO:0036228">
    <property type="term" value="P:protein localization to nuclear inner membrane"/>
    <property type="evidence" value="ECO:0007669"/>
    <property type="project" value="TreeGrafter"/>
</dbReference>
<dbReference type="FunFam" id="1.25.40.450:FF:000002">
    <property type="entry name" value="Putative non-repetitive nucleoporin"/>
    <property type="match status" value="1"/>
</dbReference>
<feature type="domain" description="Nucleoporin Nup133/Nup155-like C-terminal" evidence="13">
    <location>
        <begin position="668"/>
        <end position="1301"/>
    </location>
</feature>
<dbReference type="STRING" id="1229664.N4U603"/>
<name>N4U603_FUSC1</name>
<dbReference type="Gene3D" id="1.25.40.450">
    <property type="entry name" value="Nucleoporin, helical domain, N-terminal subdomain"/>
    <property type="match status" value="1"/>
</dbReference>
<keyword evidence="6" id="KW-0509">mRNA transport</keyword>
<sequence length="1366" mass="150492">MSFPQTTPVRPVPGAFLNTPAVASRFQSGSDSVRRQLFTGNDSNQAVSHKSSAPVSSSRSVAATAPSAPRTTSNDNLIVPTALPPLRSENVPPVVKAARAINACLQSDGRYPDLDSYCRQGASSDYDLENTDSAMAPFHKTQMYPIPNQVFDHYNAGELQTLMGLFAEINHAWVVIDNSLFLWDYTHPDPELIGFEDQPHTIQAVALVPPKPGIFVNTITHILVVATSSDVVLLGVSATATPSGSKTVSLYQTKMQLPLRGTDVRVITGSANGRIFFGGSNDIDINELYYQSEEKWFSNRCGKINHTNPGWSSVVTLQGGFWSHKTPEHLVDIVIDDSRNLVYTLSSRSTIRTYHMEGPDRLNKVIEKEKVHCLRDIAHMITQSRLLSDQVSIVSISPISKQEAAKLHLMALTNTGCRLFFSATSAASYIYGSSTNLAPQSMQVQFIKFPPGQTSRRSTYPGGETITDFESTSLSCSRQGARFAPGYFLDFVSKESNPNEDTLFVSGPETGRLKNTSPTSPFKYHESASWIDIGSRAEAVGLITKPFAAAPQPLGFGNELAVQFDDAPSEFAILTNTGVHIVRRRRFVDIFASAIRGAVGDEGLELVCRRFINNYGRVETVTTALAVACGHGGDSKPGAARAIDQATEDRARSVFVDFGGQPTMAETDSLALYLSRLVRQLWKSVVIAPGVSPNGGVTIGSTIPLSKLNTIQENLERLRRFLDTNRGLIQGLSGPSDLQHVSSRQEEVALQAEHQALHALQKLMESISEGISFVLMLFDERVADIYTRLDATAQQQLKELTYEKLFSQTDGKDLAKLLVKAIVNRNIESGSNVETVADALRRRCGSFCSPDDVVTFKAQEQLKRASDQPLQTNQSRSLLHESLRLFEKVAGSLTFANLQSAVEQYIALKYYAGAIQLCLVVAREKDRGNTALSWVNDGKPSGDPRANAFNDRKRCYDMIHDVLSHLDAASSSEPEMVDGRLTLIATKRLEAYEVVNGSDDEVFHFDLYEWYIQQGWTDRILAIDSPHVITFLQRLAGTNIEHADLLCRFYTNRSRFFDAAEVQAELANSDFPISIKDRIRLLSLAKANANVSTTGVSRQQHVTELLEIAHIQDDLLERLRADDRIDPERALEIEEALKGKIQGLSELFNDYADQAGYYDLCLLIYHVADYRNHMTISGTWSNLIQQTSSPPLPYESVTSKIQNIAHRTSLDSFIFPIQDLLPELCRYAVAYQQDATIGADPTWPVQLFLTLGVSHDMIVRVLEGVFDSQDYGFSGSVRNRMIELIVYVVNDWVAEARRRGGAGKGGAIGPSVADLLKRCDAALPPPGHGNNAGGADLADVRRVLKLLKREVDGLSQRVPTGSLRFA</sequence>
<reference evidence="16" key="1">
    <citation type="submission" date="2012-09" db="EMBL/GenBank/DDBJ databases">
        <title>Genome sequencing and comparative transcriptomics of race 1 and race 4 of banana pathogen: Fusarium oxysporum f. sp. cubense.</title>
        <authorList>
            <person name="Fang X."/>
            <person name="Huang J."/>
        </authorList>
    </citation>
    <scope>NUCLEOTIDE SEQUENCE [LARGE SCALE GENOMIC DNA]</scope>
    <source>
        <strain evidence="16">race 1</strain>
    </source>
</reference>
<dbReference type="GO" id="GO:0006606">
    <property type="term" value="P:protein import into nucleus"/>
    <property type="evidence" value="ECO:0007669"/>
    <property type="project" value="TreeGrafter"/>
</dbReference>
<dbReference type="GO" id="GO:0051292">
    <property type="term" value="P:nuclear pore complex assembly"/>
    <property type="evidence" value="ECO:0007669"/>
    <property type="project" value="UniProtKB-ARBA"/>
</dbReference>
<dbReference type="Proteomes" id="UP000016928">
    <property type="component" value="Unassembled WGS sequence"/>
</dbReference>
<dbReference type="InterPro" id="IPR042537">
    <property type="entry name" value="Nucleoporin_Nup155_C_2"/>
</dbReference>
<dbReference type="Gene3D" id="1.20.120.1880">
    <property type="entry name" value="Nucleoporin, helical C-terminal domain"/>
    <property type="match status" value="1"/>
</dbReference>
<dbReference type="OMA" id="SWAPFQK"/>
<dbReference type="EMBL" id="KB730192">
    <property type="protein sequence ID" value="ENH70559.1"/>
    <property type="molecule type" value="Genomic_DNA"/>
</dbReference>
<dbReference type="GO" id="GO:0051028">
    <property type="term" value="P:mRNA transport"/>
    <property type="evidence" value="ECO:0007669"/>
    <property type="project" value="UniProtKB-KW"/>
</dbReference>
<dbReference type="InterPro" id="IPR042538">
    <property type="entry name" value="Nucleoporin_Nup155_C_3"/>
</dbReference>
<dbReference type="InterPro" id="IPR042533">
    <property type="entry name" value="Nucleoporin_Nup155_C_1"/>
</dbReference>
<evidence type="ECO:0000313" key="16">
    <source>
        <dbReference type="Proteomes" id="UP000016928"/>
    </source>
</evidence>
<organism evidence="15 16">
    <name type="scientific">Fusarium oxysporum f. sp. cubense (strain race 1)</name>
    <name type="common">Panama disease fungus</name>
    <dbReference type="NCBI Taxonomy" id="1229664"/>
    <lineage>
        <taxon>Eukaryota</taxon>
        <taxon>Fungi</taxon>
        <taxon>Dikarya</taxon>
        <taxon>Ascomycota</taxon>
        <taxon>Pezizomycotina</taxon>
        <taxon>Sordariomycetes</taxon>
        <taxon>Hypocreomycetidae</taxon>
        <taxon>Hypocreales</taxon>
        <taxon>Nectriaceae</taxon>
        <taxon>Fusarium</taxon>
        <taxon>Fusarium oxysporum species complex</taxon>
    </lineage>
</organism>
<evidence type="ECO:0000256" key="4">
    <source>
        <dbReference type="ARBA" id="ARBA00007373"/>
    </source>
</evidence>
<dbReference type="GO" id="GO:0006405">
    <property type="term" value="P:RNA export from nucleus"/>
    <property type="evidence" value="ECO:0007669"/>
    <property type="project" value="TreeGrafter"/>
</dbReference>
<feature type="compositionally biased region" description="Polar residues" evidence="12">
    <location>
        <begin position="40"/>
        <end position="50"/>
    </location>
</feature>
<dbReference type="Pfam" id="PF08801">
    <property type="entry name" value="Nucleoporin_N"/>
    <property type="match status" value="1"/>
</dbReference>
<keyword evidence="9" id="KW-0906">Nuclear pore complex</keyword>
<dbReference type="GO" id="GO:0044611">
    <property type="term" value="C:nuclear pore inner ring"/>
    <property type="evidence" value="ECO:0007669"/>
    <property type="project" value="TreeGrafter"/>
</dbReference>
<reference evidence="16" key="2">
    <citation type="journal article" date="2014" name="PLoS ONE">
        <title>Genome and Transcriptome Analysis of the Fungal Pathogen Fusarium oxysporum f. sp. cubense Causing Banana Vascular Wilt Disease.</title>
        <authorList>
            <person name="Guo L."/>
            <person name="Han L."/>
            <person name="Yang L."/>
            <person name="Zeng H."/>
            <person name="Fan D."/>
            <person name="Zhu Y."/>
            <person name="Feng Y."/>
            <person name="Wang G."/>
            <person name="Peng C."/>
            <person name="Jiang X."/>
            <person name="Zhou D."/>
            <person name="Ni P."/>
            <person name="Liang C."/>
            <person name="Liu L."/>
            <person name="Wang J."/>
            <person name="Mao C."/>
            <person name="Fang X."/>
            <person name="Peng M."/>
            <person name="Huang J."/>
        </authorList>
    </citation>
    <scope>NUCLEOTIDE SEQUENCE [LARGE SCALE GENOMIC DNA]</scope>
    <source>
        <strain evidence="16">race 1</strain>
    </source>
</reference>
<keyword evidence="5" id="KW-0813">Transport</keyword>
<feature type="domain" description="Nucleoporin Nup133/Nup155-like N-terminal" evidence="14">
    <location>
        <begin position="139"/>
        <end position="581"/>
    </location>
</feature>
<proteinExistence type="inferred from homology"/>
<evidence type="ECO:0000256" key="9">
    <source>
        <dbReference type="ARBA" id="ARBA00023132"/>
    </source>
</evidence>
<evidence type="ECO:0000313" key="15">
    <source>
        <dbReference type="EMBL" id="ENH70559.1"/>
    </source>
</evidence>
<evidence type="ECO:0000256" key="6">
    <source>
        <dbReference type="ARBA" id="ARBA00022816"/>
    </source>
</evidence>
<keyword evidence="7" id="KW-0653">Protein transport</keyword>
<protein>
    <recommendedName>
        <fullName evidence="17">Nucleoporin NUP170</fullName>
    </recommendedName>
</protein>
<dbReference type="InterPro" id="IPR004870">
    <property type="entry name" value="Nucleoporin_Nup155"/>
</dbReference>
<evidence type="ECO:0000256" key="1">
    <source>
        <dbReference type="ARBA" id="ARBA00004335"/>
    </source>
</evidence>
<evidence type="ECO:0000256" key="8">
    <source>
        <dbReference type="ARBA" id="ARBA00023010"/>
    </source>
</evidence>
<dbReference type="FunFam" id="1.25.40.440:FF:000001">
    <property type="entry name" value="Nuclear pore complex subunit"/>
    <property type="match status" value="1"/>
</dbReference>
<feature type="compositionally biased region" description="Low complexity" evidence="12">
    <location>
        <begin position="51"/>
        <end position="73"/>
    </location>
</feature>
<dbReference type="Gene3D" id="1.25.40.440">
    <property type="entry name" value="Nucleoporin, helical domain, central subdomain"/>
    <property type="match status" value="1"/>
</dbReference>
<dbReference type="OrthoDB" id="338970at2759"/>
<dbReference type="InterPro" id="IPR007187">
    <property type="entry name" value="Nucleoporin_Nup133/Nup155_C"/>
</dbReference>
<keyword evidence="10" id="KW-0472">Membrane</keyword>
<accession>N4U603</accession>
<dbReference type="VEuPathDB" id="FungiDB:FOC1_g10012489"/>
<evidence type="ECO:0000259" key="14">
    <source>
        <dbReference type="Pfam" id="PF08801"/>
    </source>
</evidence>